<proteinExistence type="predicted"/>
<evidence type="ECO:0000313" key="3">
    <source>
        <dbReference type="Proteomes" id="UP000026915"/>
    </source>
</evidence>
<dbReference type="HOGENOM" id="CLU_2799172_0_0_1"/>
<keyword evidence="1" id="KW-1133">Transmembrane helix</keyword>
<feature type="transmembrane region" description="Helical" evidence="1">
    <location>
        <begin position="6"/>
        <end position="25"/>
    </location>
</feature>
<gene>
    <name evidence="2" type="ORF">TCM_045950</name>
</gene>
<keyword evidence="1" id="KW-0812">Transmembrane</keyword>
<protein>
    <submittedName>
        <fullName evidence="2">Uncharacterized protein</fullName>
    </submittedName>
</protein>
<dbReference type="Gramene" id="EOY20358">
    <property type="protein sequence ID" value="EOY20358"/>
    <property type="gene ID" value="TCM_045950"/>
</dbReference>
<dbReference type="Proteomes" id="UP000026915">
    <property type="component" value="Unassembled WGS sequence"/>
</dbReference>
<accession>S1RTS4</accession>
<keyword evidence="1" id="KW-0472">Membrane</keyword>
<sequence length="68" mass="8079">MWLLWIYALLHYGGLYIYVVHKMLIMCDNYNRVCARCGGMHMPMMEVVKEIDDDSARVHDVGGYTRWH</sequence>
<name>S1RTS4_THECC</name>
<dbReference type="InParanoid" id="S1RTS4"/>
<dbReference type="AlphaFoldDB" id="S1RTS4"/>
<evidence type="ECO:0000256" key="1">
    <source>
        <dbReference type="SAM" id="Phobius"/>
    </source>
</evidence>
<keyword evidence="3" id="KW-1185">Reference proteome</keyword>
<evidence type="ECO:0000313" key="2">
    <source>
        <dbReference type="EMBL" id="EOY20358.1"/>
    </source>
</evidence>
<dbReference type="EMBL" id="KE133048">
    <property type="protein sequence ID" value="EOY20358.1"/>
    <property type="molecule type" value="Genomic_DNA"/>
</dbReference>
<reference evidence="2 3" key="1">
    <citation type="journal article" date="2013" name="Genome Biol.">
        <title>The genome sequence of the most widely cultivated cacao type and its use to identify candidate genes regulating pod color.</title>
        <authorList>
            <person name="Motamayor J.C."/>
            <person name="Mockaitis K."/>
            <person name="Schmutz J."/>
            <person name="Haiminen N."/>
            <person name="Iii D.L."/>
            <person name="Cornejo O."/>
            <person name="Findley S.D."/>
            <person name="Zheng P."/>
            <person name="Utro F."/>
            <person name="Royaert S."/>
            <person name="Saski C."/>
            <person name="Jenkins J."/>
            <person name="Podicheti R."/>
            <person name="Zhao M."/>
            <person name="Scheffler B.E."/>
            <person name="Stack J.C."/>
            <person name="Feltus F.A."/>
            <person name="Mustiga G.M."/>
            <person name="Amores F."/>
            <person name="Phillips W."/>
            <person name="Marelli J.P."/>
            <person name="May G.D."/>
            <person name="Shapiro H."/>
            <person name="Ma J."/>
            <person name="Bustamante C.D."/>
            <person name="Schnell R.J."/>
            <person name="Main D."/>
            <person name="Gilbert D."/>
            <person name="Parida L."/>
            <person name="Kuhn D.N."/>
        </authorList>
    </citation>
    <scope>NUCLEOTIDE SEQUENCE [LARGE SCALE GENOMIC DNA]</scope>
    <source>
        <strain evidence="3">cv. Matina 1-6</strain>
    </source>
</reference>
<organism evidence="2 3">
    <name type="scientific">Theobroma cacao</name>
    <name type="common">Cacao</name>
    <name type="synonym">Cocoa</name>
    <dbReference type="NCBI Taxonomy" id="3641"/>
    <lineage>
        <taxon>Eukaryota</taxon>
        <taxon>Viridiplantae</taxon>
        <taxon>Streptophyta</taxon>
        <taxon>Embryophyta</taxon>
        <taxon>Tracheophyta</taxon>
        <taxon>Spermatophyta</taxon>
        <taxon>Magnoliopsida</taxon>
        <taxon>eudicotyledons</taxon>
        <taxon>Gunneridae</taxon>
        <taxon>Pentapetalae</taxon>
        <taxon>rosids</taxon>
        <taxon>malvids</taxon>
        <taxon>Malvales</taxon>
        <taxon>Malvaceae</taxon>
        <taxon>Byttnerioideae</taxon>
        <taxon>Theobroma</taxon>
    </lineage>
</organism>